<gene>
    <name evidence="3" type="ORF">KCG48_08785</name>
</gene>
<name>A0A941CPM1_9CLOT</name>
<reference evidence="3" key="1">
    <citation type="submission" date="2021-04" db="EMBL/GenBank/DDBJ databases">
        <title>Proteiniclasticum sedimins sp. nov., an obligate anaerobic bacterium isolated from anaerobic sludge.</title>
        <authorList>
            <person name="Liu J."/>
        </authorList>
    </citation>
    <scope>NUCLEOTIDE SEQUENCE</scope>
    <source>
        <strain evidence="3">BAD-10</strain>
    </source>
</reference>
<dbReference type="InterPro" id="IPR010611">
    <property type="entry name" value="3D_dom"/>
</dbReference>
<organism evidence="3 4">
    <name type="scientific">Proteiniclasticum sediminis</name>
    <dbReference type="NCBI Taxonomy" id="2804028"/>
    <lineage>
        <taxon>Bacteria</taxon>
        <taxon>Bacillati</taxon>
        <taxon>Bacillota</taxon>
        <taxon>Clostridia</taxon>
        <taxon>Eubacteriales</taxon>
        <taxon>Clostridiaceae</taxon>
        <taxon>Proteiniclasticum</taxon>
    </lineage>
</organism>
<evidence type="ECO:0000313" key="3">
    <source>
        <dbReference type="EMBL" id="MBR0576435.1"/>
    </source>
</evidence>
<dbReference type="GO" id="GO:0009254">
    <property type="term" value="P:peptidoglycan turnover"/>
    <property type="evidence" value="ECO:0007669"/>
    <property type="project" value="InterPro"/>
</dbReference>
<dbReference type="InterPro" id="IPR011098">
    <property type="entry name" value="G5_dom"/>
</dbReference>
<dbReference type="RefSeq" id="WP_211801372.1">
    <property type="nucleotide sequence ID" value="NZ_JAGSCS010000010.1"/>
</dbReference>
<dbReference type="SMART" id="SM01208">
    <property type="entry name" value="G5"/>
    <property type="match status" value="1"/>
</dbReference>
<dbReference type="CDD" id="cd14667">
    <property type="entry name" value="3D_containing_proteins"/>
    <property type="match status" value="1"/>
</dbReference>
<dbReference type="Gene3D" id="2.20.230.10">
    <property type="entry name" value="Resuscitation-promoting factor rpfb"/>
    <property type="match status" value="1"/>
</dbReference>
<comment type="caution">
    <text evidence="3">The sequence shown here is derived from an EMBL/GenBank/DDBJ whole genome shotgun (WGS) entry which is preliminary data.</text>
</comment>
<keyword evidence="4" id="KW-1185">Reference proteome</keyword>
<evidence type="ECO:0000256" key="1">
    <source>
        <dbReference type="ARBA" id="ARBA00022729"/>
    </source>
</evidence>
<dbReference type="InterPro" id="IPR051933">
    <property type="entry name" value="Resuscitation_pf_RpfB"/>
</dbReference>
<evidence type="ECO:0000259" key="2">
    <source>
        <dbReference type="PROSITE" id="PS51109"/>
    </source>
</evidence>
<accession>A0A941CPM1</accession>
<protein>
    <submittedName>
        <fullName evidence="3">G5 domain-containing protein</fullName>
    </submittedName>
</protein>
<dbReference type="Pfam" id="PF07501">
    <property type="entry name" value="G5"/>
    <property type="match status" value="1"/>
</dbReference>
<dbReference type="PANTHER" id="PTHR39160:SF4">
    <property type="entry name" value="RESUSCITATION-PROMOTING FACTOR RPFB"/>
    <property type="match status" value="1"/>
</dbReference>
<dbReference type="Pfam" id="PF03990">
    <property type="entry name" value="DUF348"/>
    <property type="match status" value="2"/>
</dbReference>
<dbReference type="InterPro" id="IPR007137">
    <property type="entry name" value="DUF348"/>
</dbReference>
<sequence length="339" mass="36356">MKRLFSKSVFIALFAAATMLTVVMAVNSMKKHITIVIDGKEQVIETYSETVEGVLSEMGITVAEKDKMDRSTSDVLAKNDKIEIIRAVPVELTADGATVRFMTAEKTVEAFFTAENVVVNEADIVSAAMTDAVYSGMQVSVIRVTGEVVYETQPVDFAVQEVKDSNLLKGTKIVKQEGAQGERKITRQRTYEDGILVSEVEVGNEIVKSPVDKIVAVGTKVPVVAKKPSASSIYASRGGAIPSSLSYSSSFRVSATAYAGHGVTATGTVPVRNEGGWSTIAVDRNVIPLGTRVYVEGYGYAIAEDVGGAIVGNKIDLYMNSTSAALTWGRRTVTIYILD</sequence>
<dbReference type="EMBL" id="JAGSCS010000010">
    <property type="protein sequence ID" value="MBR0576435.1"/>
    <property type="molecule type" value="Genomic_DNA"/>
</dbReference>
<dbReference type="InterPro" id="IPR036908">
    <property type="entry name" value="RlpA-like_sf"/>
</dbReference>
<dbReference type="Gene3D" id="2.40.40.10">
    <property type="entry name" value="RlpA-like domain"/>
    <property type="match status" value="1"/>
</dbReference>
<dbReference type="AlphaFoldDB" id="A0A941CPM1"/>
<dbReference type="InterPro" id="IPR059180">
    <property type="entry name" value="3D_YorM"/>
</dbReference>
<dbReference type="GO" id="GO:0019867">
    <property type="term" value="C:outer membrane"/>
    <property type="evidence" value="ECO:0007669"/>
    <property type="project" value="InterPro"/>
</dbReference>
<keyword evidence="1" id="KW-0732">Signal</keyword>
<dbReference type="SUPFAM" id="SSF50685">
    <property type="entry name" value="Barwin-like endoglucanases"/>
    <property type="match status" value="1"/>
</dbReference>
<feature type="domain" description="G5" evidence="2">
    <location>
        <begin position="141"/>
        <end position="221"/>
    </location>
</feature>
<proteinExistence type="predicted"/>
<dbReference type="Pfam" id="PF06725">
    <property type="entry name" value="3D"/>
    <property type="match status" value="1"/>
</dbReference>
<evidence type="ECO:0000313" key="4">
    <source>
        <dbReference type="Proteomes" id="UP000675379"/>
    </source>
</evidence>
<dbReference type="GO" id="GO:0004553">
    <property type="term" value="F:hydrolase activity, hydrolyzing O-glycosyl compounds"/>
    <property type="evidence" value="ECO:0007669"/>
    <property type="project" value="InterPro"/>
</dbReference>
<dbReference type="PROSITE" id="PS51109">
    <property type="entry name" value="G5"/>
    <property type="match status" value="1"/>
</dbReference>
<dbReference type="PANTHER" id="PTHR39160">
    <property type="entry name" value="CELL WALL-BINDING PROTEIN YOCH"/>
    <property type="match status" value="1"/>
</dbReference>
<dbReference type="Proteomes" id="UP000675379">
    <property type="component" value="Unassembled WGS sequence"/>
</dbReference>